<accession>A0A8T2URJ5</accession>
<organism evidence="1 2">
    <name type="scientific">Ceratopteris richardii</name>
    <name type="common">Triangle waterfern</name>
    <dbReference type="NCBI Taxonomy" id="49495"/>
    <lineage>
        <taxon>Eukaryota</taxon>
        <taxon>Viridiplantae</taxon>
        <taxon>Streptophyta</taxon>
        <taxon>Embryophyta</taxon>
        <taxon>Tracheophyta</taxon>
        <taxon>Polypodiopsida</taxon>
        <taxon>Polypodiidae</taxon>
        <taxon>Polypodiales</taxon>
        <taxon>Pteridineae</taxon>
        <taxon>Pteridaceae</taxon>
        <taxon>Parkerioideae</taxon>
        <taxon>Ceratopteris</taxon>
    </lineage>
</organism>
<dbReference type="AlphaFoldDB" id="A0A8T2URJ5"/>
<comment type="caution">
    <text evidence="1">The sequence shown here is derived from an EMBL/GenBank/DDBJ whole genome shotgun (WGS) entry which is preliminary data.</text>
</comment>
<name>A0A8T2URJ5_CERRI</name>
<evidence type="ECO:0000313" key="1">
    <source>
        <dbReference type="EMBL" id="KAH7436215.1"/>
    </source>
</evidence>
<reference evidence="1" key="1">
    <citation type="submission" date="2021-08" db="EMBL/GenBank/DDBJ databases">
        <title>WGS assembly of Ceratopteris richardii.</title>
        <authorList>
            <person name="Marchant D.B."/>
            <person name="Chen G."/>
            <person name="Jenkins J."/>
            <person name="Shu S."/>
            <person name="Leebens-Mack J."/>
            <person name="Grimwood J."/>
            <person name="Schmutz J."/>
            <person name="Soltis P."/>
            <person name="Soltis D."/>
            <person name="Chen Z.-H."/>
        </authorList>
    </citation>
    <scope>NUCLEOTIDE SEQUENCE</scope>
    <source>
        <strain evidence="1">Whitten #5841</strain>
        <tissue evidence="1">Leaf</tissue>
    </source>
</reference>
<sequence length="97" mass="11350">MEQYQRHDFASESGCRHFGCTLLPKKVFYYRYRLYGLGVLGQDQHTKMFFGALHKFNARTQKYECCFEGDLKLNAAKKDYFEAPGSWNFEFGCGGYT</sequence>
<dbReference type="EMBL" id="CM035410">
    <property type="protein sequence ID" value="KAH7436215.1"/>
    <property type="molecule type" value="Genomic_DNA"/>
</dbReference>
<proteinExistence type="predicted"/>
<protein>
    <submittedName>
        <fullName evidence="1">Uncharacterized protein</fullName>
    </submittedName>
</protein>
<gene>
    <name evidence="1" type="ORF">KP509_05G008500</name>
</gene>
<dbReference type="Proteomes" id="UP000825935">
    <property type="component" value="Chromosome 5"/>
</dbReference>
<evidence type="ECO:0000313" key="2">
    <source>
        <dbReference type="Proteomes" id="UP000825935"/>
    </source>
</evidence>
<keyword evidence="2" id="KW-1185">Reference proteome</keyword>